<keyword evidence="4 6" id="KW-0067">ATP-binding</keyword>
<protein>
    <submittedName>
        <fullName evidence="6">ATP-binding cassette domain-containing protein</fullName>
    </submittedName>
</protein>
<dbReference type="InterPro" id="IPR017871">
    <property type="entry name" value="ABC_transporter-like_CS"/>
</dbReference>
<dbReference type="PANTHER" id="PTHR43335">
    <property type="entry name" value="ABC TRANSPORTER, ATP-BINDING PROTEIN"/>
    <property type="match status" value="1"/>
</dbReference>
<sequence length="294" mass="31869">MLELDGISRSFDGRRVLDGISFSVEPGRLTGFVGSNGAGKTTTMRIILGVLAPDSGAVRWKGQTADREARRHFGYMPEERGLYPKMNPLDQLVFLARLHGVGAAEARRKAAELLEQLGLGERMKDKLESLSLGNQQRVQVAAALIHDPVLLVLDEPFSGLDPITVDTMTAILRTSAAGGVPVLFSSHQLDLVERICDDLVIVAGGGVVARGTVSELRHERAGARFRLVLGEDAGWLRDVPGLEVLDVDGRQALVELPDVSHDQQLLATAMQRGAVHEFSRVIPALADIYREVAK</sequence>
<evidence type="ECO:0000313" key="6">
    <source>
        <dbReference type="EMBL" id="MCD5314570.1"/>
    </source>
</evidence>
<dbReference type="PROSITE" id="PS50893">
    <property type="entry name" value="ABC_TRANSPORTER_2"/>
    <property type="match status" value="1"/>
</dbReference>
<dbReference type="InterPro" id="IPR025302">
    <property type="entry name" value="DrrA1/2-like_C"/>
</dbReference>
<dbReference type="Gene3D" id="3.40.50.300">
    <property type="entry name" value="P-loop containing nucleotide triphosphate hydrolases"/>
    <property type="match status" value="1"/>
</dbReference>
<dbReference type="SMART" id="SM00382">
    <property type="entry name" value="AAA"/>
    <property type="match status" value="1"/>
</dbReference>
<dbReference type="PANTHER" id="PTHR43335:SF11">
    <property type="entry name" value="ABC TRANSPORTER RELATED"/>
    <property type="match status" value="1"/>
</dbReference>
<dbReference type="InterPro" id="IPR027417">
    <property type="entry name" value="P-loop_NTPase"/>
</dbReference>
<dbReference type="SUPFAM" id="SSF52540">
    <property type="entry name" value="P-loop containing nucleoside triphosphate hydrolases"/>
    <property type="match status" value="1"/>
</dbReference>
<evidence type="ECO:0000313" key="7">
    <source>
        <dbReference type="Proteomes" id="UP001138997"/>
    </source>
</evidence>
<keyword evidence="3" id="KW-0547">Nucleotide-binding</keyword>
<dbReference type="RefSeq" id="WP_231447212.1">
    <property type="nucleotide sequence ID" value="NZ_JAJOMB010000017.1"/>
</dbReference>
<dbReference type="Pfam" id="PF00005">
    <property type="entry name" value="ABC_tran"/>
    <property type="match status" value="1"/>
</dbReference>
<comment type="similarity">
    <text evidence="1">Belongs to the ABC transporter superfamily.</text>
</comment>
<keyword evidence="7" id="KW-1185">Reference proteome</keyword>
<proteinExistence type="inferred from homology"/>
<accession>A0A9X1NIA5</accession>
<dbReference type="PROSITE" id="PS00211">
    <property type="entry name" value="ABC_TRANSPORTER_1"/>
    <property type="match status" value="1"/>
</dbReference>
<dbReference type="EMBL" id="JAJOMB010000017">
    <property type="protein sequence ID" value="MCD5314570.1"/>
    <property type="molecule type" value="Genomic_DNA"/>
</dbReference>
<dbReference type="Pfam" id="PF13732">
    <property type="entry name" value="DrrA1-3_C"/>
    <property type="match status" value="1"/>
</dbReference>
<evidence type="ECO:0000256" key="3">
    <source>
        <dbReference type="ARBA" id="ARBA00022741"/>
    </source>
</evidence>
<gene>
    <name evidence="6" type="ORF">LR394_27040</name>
</gene>
<dbReference type="GO" id="GO:0016887">
    <property type="term" value="F:ATP hydrolysis activity"/>
    <property type="evidence" value="ECO:0007669"/>
    <property type="project" value="InterPro"/>
</dbReference>
<organism evidence="6 7">
    <name type="scientific">Kineosporia babensis</name>
    <dbReference type="NCBI Taxonomy" id="499548"/>
    <lineage>
        <taxon>Bacteria</taxon>
        <taxon>Bacillati</taxon>
        <taxon>Actinomycetota</taxon>
        <taxon>Actinomycetes</taxon>
        <taxon>Kineosporiales</taxon>
        <taxon>Kineosporiaceae</taxon>
        <taxon>Kineosporia</taxon>
    </lineage>
</organism>
<dbReference type="InterPro" id="IPR003439">
    <property type="entry name" value="ABC_transporter-like_ATP-bd"/>
</dbReference>
<dbReference type="AlphaFoldDB" id="A0A9X1NIA5"/>
<reference evidence="6" key="1">
    <citation type="submission" date="2021-11" db="EMBL/GenBank/DDBJ databases">
        <title>Streptomyces corallinus and Kineosporia corallina sp. nov., two new coral-derived marine actinobacteria.</title>
        <authorList>
            <person name="Buangrab K."/>
            <person name="Sutthacheep M."/>
            <person name="Yeemin T."/>
            <person name="Harunari E."/>
            <person name="Igarashi Y."/>
            <person name="Sripreechasak P."/>
            <person name="Kanchanasin P."/>
            <person name="Tanasupawat S."/>
            <person name="Phongsopitanun W."/>
        </authorList>
    </citation>
    <scope>NUCLEOTIDE SEQUENCE</scope>
    <source>
        <strain evidence="6">JCM 31032</strain>
    </source>
</reference>
<comment type="caution">
    <text evidence="6">The sequence shown here is derived from an EMBL/GenBank/DDBJ whole genome shotgun (WGS) entry which is preliminary data.</text>
</comment>
<name>A0A9X1NIA5_9ACTN</name>
<evidence type="ECO:0000259" key="5">
    <source>
        <dbReference type="PROSITE" id="PS50893"/>
    </source>
</evidence>
<keyword evidence="2" id="KW-0813">Transport</keyword>
<evidence type="ECO:0000256" key="2">
    <source>
        <dbReference type="ARBA" id="ARBA00022448"/>
    </source>
</evidence>
<evidence type="ECO:0000256" key="1">
    <source>
        <dbReference type="ARBA" id="ARBA00005417"/>
    </source>
</evidence>
<dbReference type="InterPro" id="IPR003593">
    <property type="entry name" value="AAA+_ATPase"/>
</dbReference>
<dbReference type="GO" id="GO:0005524">
    <property type="term" value="F:ATP binding"/>
    <property type="evidence" value="ECO:0007669"/>
    <property type="project" value="UniProtKB-KW"/>
</dbReference>
<feature type="domain" description="ABC transporter" evidence="5">
    <location>
        <begin position="2"/>
        <end position="229"/>
    </location>
</feature>
<evidence type="ECO:0000256" key="4">
    <source>
        <dbReference type="ARBA" id="ARBA00022840"/>
    </source>
</evidence>
<dbReference type="Proteomes" id="UP001138997">
    <property type="component" value="Unassembled WGS sequence"/>
</dbReference>